<keyword evidence="4" id="KW-0560">Oxidoreductase</keyword>
<dbReference type="InterPro" id="IPR043700">
    <property type="entry name" value="DSD"/>
</dbReference>
<dbReference type="NCBIfam" id="NF042435">
    <property type="entry name" value="DhshikDhtase_QuiC"/>
    <property type="match status" value="1"/>
</dbReference>
<dbReference type="EMBL" id="JACJUD010000001">
    <property type="protein sequence ID" value="MBB2493519.1"/>
    <property type="molecule type" value="Genomic_DNA"/>
</dbReference>
<dbReference type="PROSITE" id="PS51819">
    <property type="entry name" value="VOC"/>
    <property type="match status" value="2"/>
</dbReference>
<accession>A0A7W4LI39</accession>
<feature type="binding site" evidence="2">
    <location>
        <position position="134"/>
    </location>
    <ligand>
        <name>a divalent metal cation</name>
        <dbReference type="ChEBI" id="CHEBI:60240"/>
        <note>catalytic</note>
    </ligand>
</feature>
<keyword evidence="5" id="KW-1185">Reference proteome</keyword>
<dbReference type="InterPro" id="IPR041736">
    <property type="entry name" value="4OHPhenylPyrv_dOase_N"/>
</dbReference>
<organism evidence="4 5">
    <name type="scientific">Aquipseudomonas ullengensis</name>
    <dbReference type="NCBI Taxonomy" id="2759166"/>
    <lineage>
        <taxon>Bacteria</taxon>
        <taxon>Pseudomonadati</taxon>
        <taxon>Pseudomonadota</taxon>
        <taxon>Gammaproteobacteria</taxon>
        <taxon>Pseudomonadales</taxon>
        <taxon>Pseudomonadaceae</taxon>
        <taxon>Aquipseudomonas</taxon>
    </lineage>
</organism>
<proteinExistence type="inferred from homology"/>
<name>A0A7W4LI39_9GAMM</name>
<dbReference type="InterPro" id="IPR004360">
    <property type="entry name" value="Glyas_Fos-R_dOase_dom"/>
</dbReference>
<evidence type="ECO:0000259" key="3">
    <source>
        <dbReference type="PROSITE" id="PS51819"/>
    </source>
</evidence>
<keyword evidence="4" id="KW-0670">Pyruvate</keyword>
<dbReference type="Pfam" id="PF01261">
    <property type="entry name" value="AP_endonuc_2"/>
    <property type="match status" value="1"/>
</dbReference>
<dbReference type="InterPro" id="IPR050009">
    <property type="entry name" value="QuiC"/>
</dbReference>
<dbReference type="SUPFAM" id="SSF54593">
    <property type="entry name" value="Glyoxalase/Bleomycin resistance protein/Dihydroxybiphenyl dioxygenase"/>
    <property type="match status" value="1"/>
</dbReference>
<evidence type="ECO:0000313" key="4">
    <source>
        <dbReference type="EMBL" id="MBB2493519.1"/>
    </source>
</evidence>
<dbReference type="Gene3D" id="3.10.180.10">
    <property type="entry name" value="2,3-Dihydroxybiphenyl 1,2-Dioxygenase, domain 1"/>
    <property type="match status" value="2"/>
</dbReference>
<dbReference type="CDD" id="cd08342">
    <property type="entry name" value="HPPD_N_like"/>
    <property type="match status" value="1"/>
</dbReference>
<dbReference type="GO" id="GO:0016853">
    <property type="term" value="F:isomerase activity"/>
    <property type="evidence" value="ECO:0007669"/>
    <property type="project" value="UniProtKB-KW"/>
</dbReference>
<keyword evidence="4" id="KW-0223">Dioxygenase</keyword>
<evidence type="ECO:0000313" key="5">
    <source>
        <dbReference type="Proteomes" id="UP000542720"/>
    </source>
</evidence>
<dbReference type="AlphaFoldDB" id="A0A7W4LI39"/>
<dbReference type="HAMAP" id="MF_02238">
    <property type="entry name" value="DSD"/>
    <property type="match status" value="1"/>
</dbReference>
<feature type="binding site" evidence="2">
    <location>
        <position position="165"/>
    </location>
    <ligand>
        <name>a divalent metal cation</name>
        <dbReference type="ChEBI" id="CHEBI:60240"/>
        <note>catalytic</note>
    </ligand>
</feature>
<feature type="binding site" evidence="2">
    <location>
        <position position="239"/>
    </location>
    <ligand>
        <name>a divalent metal cation</name>
        <dbReference type="ChEBI" id="CHEBI:60240"/>
        <note>catalytic</note>
    </ligand>
</feature>
<dbReference type="Pfam" id="PF00903">
    <property type="entry name" value="Glyoxalase"/>
    <property type="match status" value="1"/>
</dbReference>
<dbReference type="InterPro" id="IPR013022">
    <property type="entry name" value="Xyl_isomerase-like_TIM-brl"/>
</dbReference>
<comment type="caution">
    <text evidence="4">The sequence shown here is derived from an EMBL/GenBank/DDBJ whole genome shotgun (WGS) entry which is preliminary data.</text>
</comment>
<feature type="binding site" evidence="2">
    <location>
        <position position="600"/>
    </location>
    <ligand>
        <name>Mg(2+)</name>
        <dbReference type="ChEBI" id="CHEBI:18420"/>
    </ligand>
</feature>
<evidence type="ECO:0000256" key="1">
    <source>
        <dbReference type="ARBA" id="ARBA00022723"/>
    </source>
</evidence>
<dbReference type="SUPFAM" id="SSF51658">
    <property type="entry name" value="Xylose isomerase-like"/>
    <property type="match status" value="1"/>
</dbReference>
<dbReference type="UniPathway" id="UPA00088"/>
<feature type="domain" description="VOC" evidence="3">
    <location>
        <begin position="296"/>
        <end position="415"/>
    </location>
</feature>
<comment type="similarity">
    <text evidence="2">Belongs to the bacterial two-domain DSD family.</text>
</comment>
<dbReference type="EC" id="4.2.1.118" evidence="2"/>
<dbReference type="InterPro" id="IPR041735">
    <property type="entry name" value="4OHPhenylPyrv_dOase_C"/>
</dbReference>
<comment type="function">
    <text evidence="2">Catalyzes the conversion of 3-dehydroshikimate to protocatechuate (3,4-dihydroxybenzoate), a common intermediate of quinate and shikimate degradation pathways.</text>
</comment>
<gene>
    <name evidence="4" type="ORF">H3H51_00730</name>
</gene>
<evidence type="ECO:0000256" key="2">
    <source>
        <dbReference type="HAMAP-Rule" id="MF_02238"/>
    </source>
</evidence>
<dbReference type="Gene3D" id="3.20.20.150">
    <property type="entry name" value="Divalent-metal-dependent TIM barrel enzymes"/>
    <property type="match status" value="1"/>
</dbReference>
<dbReference type="Pfam" id="PF14696">
    <property type="entry name" value="Glyoxalase_5"/>
    <property type="match status" value="1"/>
</dbReference>
<dbReference type="CDD" id="cd07250">
    <property type="entry name" value="HPPD_C_like"/>
    <property type="match status" value="1"/>
</dbReference>
<keyword evidence="4" id="KW-0413">Isomerase</keyword>
<dbReference type="GO" id="GO:0046565">
    <property type="term" value="F:3-dehydroshikimate dehydratase activity"/>
    <property type="evidence" value="ECO:0007669"/>
    <property type="project" value="UniProtKB-UniRule"/>
</dbReference>
<sequence length="636" mass="70175">MQRSIATVSLSGTLPEKLEAIAAAGFDGVEIFENDLLYYAGSPRDVRQMCADLGIAITLFQPFRDFEGCRRDRLAKNLDRAERKFDLMQELGTDLVLVCSNVAADSLGDEAILVDDLRLLAERAGARNLRIGYEALAWGRHVNTWQQVWNLVRQADHPALGVLLDSFHTLSLKGDPQGIAEIPGDKIFFVQMADAPLLAMDVLEWSRHFRCFPGQGEFDLAGFLAPILKSGYNGPLSLEIFNDGFRAAPPRANAADGLRSLLYLEEKTRQRLEKEAALPADPQLLFAPQPASRYDGVEFLEFAVDEAQGAKLAGWLERLGFARSGQHRSKAVSLLSQGDIKIVLNAEPYSFAHSFFEAHGPSLCATALRVKDGAAALERARAFKGQPYRGLVGPNEREIPAVRAPDGSLIYLVEPAEPGRTIYDSDFMLDSQAAAGGGLQRIDHMAMALPADSLDSWVLFYKSLLDFEADDEVVLPDPYGLVKSRAIRSRCSSVRLPLNVSENRNTAISHALSSYRGSGVHHIAFSCADIFAEVSRAKDAGVPLLDIPLNYYDDLAARFDFDDEFLSELAYYNVLYDRDAQGGELFHVYTEAFDERFFFEIIQRKNGYVGYGAANVAVRLAAMAKSRSGVARQARL</sequence>
<keyword evidence="1 2" id="KW-0479">Metal-binding</keyword>
<dbReference type="Proteomes" id="UP000542720">
    <property type="component" value="Unassembled WGS sequence"/>
</dbReference>
<comment type="cofactor">
    <cofactor evidence="2">
        <name>a divalent metal cation</name>
        <dbReference type="ChEBI" id="CHEBI:60240"/>
    </cofactor>
</comment>
<dbReference type="RefSeq" id="WP_183087102.1">
    <property type="nucleotide sequence ID" value="NZ_JACJUD010000001.1"/>
</dbReference>
<feature type="binding site" evidence="2">
    <location>
        <position position="522"/>
    </location>
    <ligand>
        <name>Mg(2+)</name>
        <dbReference type="ChEBI" id="CHEBI:18420"/>
    </ligand>
</feature>
<feature type="binding site" evidence="2">
    <location>
        <position position="191"/>
    </location>
    <ligand>
        <name>a divalent metal cation</name>
        <dbReference type="ChEBI" id="CHEBI:60240"/>
        <note>catalytic</note>
    </ligand>
</feature>
<dbReference type="InterPro" id="IPR036237">
    <property type="entry name" value="Xyl_isomerase-like_sf"/>
</dbReference>
<dbReference type="PANTHER" id="PTHR12110">
    <property type="entry name" value="HYDROXYPYRUVATE ISOMERASE"/>
    <property type="match status" value="1"/>
</dbReference>
<dbReference type="GO" id="GO:0046279">
    <property type="term" value="P:3,4-dihydroxybenzoate biosynthetic process"/>
    <property type="evidence" value="ECO:0007669"/>
    <property type="project" value="UniProtKB-UniRule"/>
</dbReference>
<dbReference type="InterPro" id="IPR050312">
    <property type="entry name" value="IolE/XylAMocC-like"/>
</dbReference>
<dbReference type="GO" id="GO:0051213">
    <property type="term" value="F:dioxygenase activity"/>
    <property type="evidence" value="ECO:0007669"/>
    <property type="project" value="UniProtKB-KW"/>
</dbReference>
<feature type="domain" description="VOC" evidence="3">
    <location>
        <begin position="441"/>
        <end position="591"/>
    </location>
</feature>
<dbReference type="GO" id="GO:0046872">
    <property type="term" value="F:metal ion binding"/>
    <property type="evidence" value="ECO:0007669"/>
    <property type="project" value="UniProtKB-UniRule"/>
</dbReference>
<reference evidence="4 5" key="1">
    <citation type="submission" date="2020-08" db="EMBL/GenBank/DDBJ databases">
        <authorList>
            <person name="Kim C.M."/>
        </authorList>
    </citation>
    <scope>NUCLEOTIDE SEQUENCE [LARGE SCALE GENOMIC DNA]</scope>
    <source>
        <strain evidence="4 5">UL070</strain>
    </source>
</reference>
<comment type="pathway">
    <text evidence="2">Aromatic compound metabolism; 3,4-dihydroxybenzoate biosynthesis.</text>
</comment>
<feature type="binding site" evidence="2">
    <location>
        <position position="444"/>
    </location>
    <ligand>
        <name>Mg(2+)</name>
        <dbReference type="ChEBI" id="CHEBI:18420"/>
    </ligand>
</feature>
<dbReference type="InterPro" id="IPR037523">
    <property type="entry name" value="VOC_core"/>
</dbReference>
<dbReference type="PANTHER" id="PTHR12110:SF21">
    <property type="entry name" value="XYLOSE ISOMERASE-LIKE TIM BARREL DOMAIN-CONTAINING PROTEIN"/>
    <property type="match status" value="1"/>
</dbReference>
<keyword evidence="2" id="KW-0456">Lyase</keyword>
<dbReference type="InterPro" id="IPR029068">
    <property type="entry name" value="Glyas_Bleomycin-R_OHBP_Dase"/>
</dbReference>
<protein>
    <recommendedName>
        <fullName evidence="2">3-dehydroshikimate dehydratase</fullName>
        <shortName evidence="2">DSD</shortName>
        <ecNumber evidence="2">4.2.1.118</ecNumber>
    </recommendedName>
</protein>
<comment type="catalytic activity">
    <reaction evidence="2">
        <text>3-dehydroshikimate = 3,4-dihydroxybenzoate + H2O</text>
        <dbReference type="Rhea" id="RHEA:24848"/>
        <dbReference type="ChEBI" id="CHEBI:15377"/>
        <dbReference type="ChEBI" id="CHEBI:16630"/>
        <dbReference type="ChEBI" id="CHEBI:36241"/>
        <dbReference type="EC" id="4.2.1.118"/>
    </reaction>
</comment>